<keyword evidence="2" id="KW-1185">Reference proteome</keyword>
<sequence length="234" mass="27007">MANEREHWLQYVYENFKCIPVHKEYFKITLEILWPPGTELPGPEIKLDIIRSAIDDYRRLNGQYQGTPYSDVAKRMRELMGDEALLGLQKRGNAKSIRYQLLNTEIGTRRLPRKALNKTLWQGILNSSENKCAVCQIDLDKAAGINKDHKIPRTRGGSDNLDNLQALCSECNLFKRLSCRNCILDCQICGWAFPDKFAPLRLSNHDLLELRELAVQRGISINELIREMIDNYLT</sequence>
<keyword evidence="1" id="KW-0378">Hydrolase</keyword>
<keyword evidence="1" id="KW-0540">Nuclease</keyword>
<name>A0ACC7SC42_DOLFA</name>
<evidence type="ECO:0000313" key="2">
    <source>
        <dbReference type="Proteomes" id="UP001517388"/>
    </source>
</evidence>
<dbReference type="EMBL" id="VILF01000006">
    <property type="protein sequence ID" value="MTJ45776.1"/>
    <property type="molecule type" value="Genomic_DNA"/>
</dbReference>
<reference evidence="2" key="1">
    <citation type="journal article" date="2020" name="Toxins">
        <title>Phylogenomic Analysis of Secondary Metabolism in the Toxic Cyanobacterial Genera Anabaena, Dolichospermum and Aphanizomenon.</title>
        <authorList>
            <person name="Oesterholm J."/>
            <person name="Popin R.V."/>
            <person name="Fewer D.P."/>
            <person name="Sivonen K."/>
        </authorList>
    </citation>
    <scope>NUCLEOTIDE SEQUENCE [LARGE SCALE GENOMIC DNA]</scope>
    <source>
        <strain evidence="2">UHCC 0037</strain>
    </source>
</reference>
<comment type="caution">
    <text evidence="1">The sequence shown here is derived from an EMBL/GenBank/DDBJ whole genome shotgun (WGS) entry which is preliminary data.</text>
</comment>
<evidence type="ECO:0000313" key="1">
    <source>
        <dbReference type="EMBL" id="MTJ45776.1"/>
    </source>
</evidence>
<proteinExistence type="predicted"/>
<keyword evidence="1" id="KW-0255">Endonuclease</keyword>
<organism evidence="1 2">
    <name type="scientific">Dolichospermum flos-aquae UHCC 0037</name>
    <dbReference type="NCBI Taxonomy" id="2590026"/>
    <lineage>
        <taxon>Bacteria</taxon>
        <taxon>Bacillati</taxon>
        <taxon>Cyanobacteriota</taxon>
        <taxon>Cyanophyceae</taxon>
        <taxon>Nostocales</taxon>
        <taxon>Aphanizomenonaceae</taxon>
        <taxon>Dolichospermum</taxon>
    </lineage>
</organism>
<gene>
    <name evidence="1" type="ORF">FJR39_22735</name>
</gene>
<accession>A0ACC7SC42</accession>
<protein>
    <submittedName>
        <fullName evidence="1">HNH endonuclease</fullName>
    </submittedName>
</protein>
<dbReference type="Proteomes" id="UP001517388">
    <property type="component" value="Unassembled WGS sequence"/>
</dbReference>